<evidence type="ECO:0000313" key="5">
    <source>
        <dbReference type="Proteomes" id="UP000018934"/>
    </source>
</evidence>
<organism evidence="4 5">
    <name type="scientific">Dehalobacter restrictus (strain DSM 9455 / PER-K23)</name>
    <dbReference type="NCBI Taxonomy" id="871738"/>
    <lineage>
        <taxon>Bacteria</taxon>
        <taxon>Bacillati</taxon>
        <taxon>Bacillota</taxon>
        <taxon>Clostridia</taxon>
        <taxon>Eubacteriales</taxon>
        <taxon>Desulfitobacteriaceae</taxon>
        <taxon>Dehalobacter</taxon>
    </lineage>
</organism>
<keyword evidence="5" id="KW-1185">Reference proteome</keyword>
<dbReference type="Gene3D" id="1.10.3120.10">
    <property type="entry name" value="Trigger factor, C-terminal domain"/>
    <property type="match status" value="1"/>
</dbReference>
<feature type="domain" description="Trigger factor C-terminal" evidence="3">
    <location>
        <begin position="157"/>
        <end position="312"/>
    </location>
</feature>
<dbReference type="InterPro" id="IPR046357">
    <property type="entry name" value="PPIase_dom_sf"/>
</dbReference>
<evidence type="ECO:0000256" key="2">
    <source>
        <dbReference type="ARBA" id="ARBA00023235"/>
    </source>
</evidence>
<protein>
    <submittedName>
        <fullName evidence="4">Trigger factor</fullName>
    </submittedName>
</protein>
<reference evidence="4 5" key="1">
    <citation type="journal article" date="2013" name="Stand. Genomic Sci.">
        <title>Complete genome sequence of Dehalobacter restrictus PER-K23(T.).</title>
        <authorList>
            <person name="Kruse T."/>
            <person name="Maillard J."/>
            <person name="Goodwin L."/>
            <person name="Woyke T."/>
            <person name="Teshima H."/>
            <person name="Bruce D."/>
            <person name="Detter C."/>
            <person name="Tapia R."/>
            <person name="Han C."/>
            <person name="Huntemann M."/>
            <person name="Wei C.L."/>
            <person name="Han J."/>
            <person name="Chen A."/>
            <person name="Kyrpides N."/>
            <person name="Szeto E."/>
            <person name="Markowitz V."/>
            <person name="Ivanova N."/>
            <person name="Pagani I."/>
            <person name="Pati A."/>
            <person name="Pitluck S."/>
            <person name="Nolan M."/>
            <person name="Holliger C."/>
            <person name="Smidt H."/>
        </authorList>
    </citation>
    <scope>NUCLEOTIDE SEQUENCE [LARGE SCALE GENOMIC DNA]</scope>
    <source>
        <strain evidence="5">DSM 9455</strain>
    </source>
</reference>
<dbReference type="Proteomes" id="UP000018934">
    <property type="component" value="Chromosome"/>
</dbReference>
<keyword evidence="1" id="KW-0697">Rotamase</keyword>
<evidence type="ECO:0000313" key="4">
    <source>
        <dbReference type="EMBL" id="AHF10724.1"/>
    </source>
</evidence>
<name>A0ABM5P7Q1_DEHRP</name>
<dbReference type="InterPro" id="IPR008880">
    <property type="entry name" value="Trigger_fac_C"/>
</dbReference>
<dbReference type="InterPro" id="IPR037041">
    <property type="entry name" value="Trigger_fac_C_sf"/>
</dbReference>
<dbReference type="InterPro" id="IPR027304">
    <property type="entry name" value="Trigger_fact/SurA_dom_sf"/>
</dbReference>
<evidence type="ECO:0000256" key="1">
    <source>
        <dbReference type="ARBA" id="ARBA00023110"/>
    </source>
</evidence>
<keyword evidence="2" id="KW-0413">Isomerase</keyword>
<proteinExistence type="predicted"/>
<dbReference type="SUPFAM" id="SSF109998">
    <property type="entry name" value="Triger factor/SurA peptide-binding domain-like"/>
    <property type="match status" value="1"/>
</dbReference>
<evidence type="ECO:0000259" key="3">
    <source>
        <dbReference type="Pfam" id="PF05698"/>
    </source>
</evidence>
<dbReference type="Pfam" id="PF05698">
    <property type="entry name" value="Trigger_C"/>
    <property type="match status" value="1"/>
</dbReference>
<dbReference type="SUPFAM" id="SSF54534">
    <property type="entry name" value="FKBP-like"/>
    <property type="match status" value="1"/>
</dbReference>
<dbReference type="EMBL" id="CP007033">
    <property type="protein sequence ID" value="AHF10724.1"/>
    <property type="molecule type" value="Genomic_DNA"/>
</dbReference>
<accession>A0ABM5P7Q1</accession>
<sequence length="318" mass="37282">MIMKQFELGQYKGLNVKRFDTTVQEEEIQQALDYIIGSFDEIEEEKRNEPIKTNDYVIVDIDGYEKDATVPVIRNIDTKLIVGSEGVFREVSANLLGKKMGDTVTFESVIQPDALEFQRWWGSEFTFTVKIKSVFVVKKPELTEELIRKVEPDLKNLKDLKNMLALKITHEKEGKEREANILLIFQALVKQCKYEFDEEELDSAAEDLYKKFTEELKIVDDMELMEYLIHRKITADQLLAECKEEASRRILWELMINSVIEKEEINLTPDEIKYLEKRINESRQNGQLPEEFMDINFLLASYLRKKTIDYLLKINLAS</sequence>
<dbReference type="Gene3D" id="3.10.50.40">
    <property type="match status" value="1"/>
</dbReference>
<gene>
    <name evidence="4" type="ORF">DEHRE_12130</name>
</gene>